<dbReference type="Pfam" id="PF13249">
    <property type="entry name" value="SQHop_cyclase_N"/>
    <property type="match status" value="1"/>
</dbReference>
<dbReference type="PANTHER" id="PTHR11764:SF20">
    <property type="entry name" value="LANOSTEROL SYNTHASE"/>
    <property type="match status" value="1"/>
</dbReference>
<evidence type="ECO:0000313" key="6">
    <source>
        <dbReference type="Proteomes" id="UP000252139"/>
    </source>
</evidence>
<dbReference type="AlphaFoldDB" id="A0A367IT19"/>
<dbReference type="Gene3D" id="1.50.10.20">
    <property type="match status" value="1"/>
</dbReference>
<dbReference type="Proteomes" id="UP000252139">
    <property type="component" value="Unassembled WGS sequence"/>
</dbReference>
<organism evidence="5 6">
    <name type="scientific">Rhizopus azygosporus</name>
    <name type="common">Rhizopus microsporus var. azygosporus</name>
    <dbReference type="NCBI Taxonomy" id="86630"/>
    <lineage>
        <taxon>Eukaryota</taxon>
        <taxon>Fungi</taxon>
        <taxon>Fungi incertae sedis</taxon>
        <taxon>Mucoromycota</taxon>
        <taxon>Mucoromycotina</taxon>
        <taxon>Mucoromycetes</taxon>
        <taxon>Mucorales</taxon>
        <taxon>Mucorineae</taxon>
        <taxon>Rhizopodaceae</taxon>
        <taxon>Rhizopus</taxon>
    </lineage>
</organism>
<dbReference type="InterPro" id="IPR032697">
    <property type="entry name" value="SQ_cyclase_N"/>
</dbReference>
<evidence type="ECO:0000256" key="3">
    <source>
        <dbReference type="ARBA" id="ARBA00023235"/>
    </source>
</evidence>
<comment type="caution">
    <text evidence="5">The sequence shown here is derived from an EMBL/GenBank/DDBJ whole genome shotgun (WGS) entry which is preliminary data.</text>
</comment>
<feature type="non-terminal residue" evidence="5">
    <location>
        <position position="350"/>
    </location>
</feature>
<evidence type="ECO:0000256" key="2">
    <source>
        <dbReference type="ARBA" id="ARBA00022737"/>
    </source>
</evidence>
<evidence type="ECO:0000313" key="5">
    <source>
        <dbReference type="EMBL" id="RCH80779.1"/>
    </source>
</evidence>
<dbReference type="EMBL" id="PJQL01003740">
    <property type="protein sequence ID" value="RCH80779.1"/>
    <property type="molecule type" value="Genomic_DNA"/>
</dbReference>
<gene>
    <name evidence="5" type="primary">ERG7_1</name>
    <name evidence="5" type="ORF">CU097_003784</name>
</gene>
<proteinExistence type="inferred from homology"/>
<protein>
    <submittedName>
        <fullName evidence="5">Lanosterol synthase (Oxidosqualene--lanosterol cyclase)</fullName>
    </submittedName>
</protein>
<dbReference type="FunFam" id="1.50.10.20:FF:000002">
    <property type="entry name" value="Terpene cyclase/mutase family member"/>
    <property type="match status" value="1"/>
</dbReference>
<dbReference type="GO" id="GO:0006695">
    <property type="term" value="P:cholesterol biosynthetic process"/>
    <property type="evidence" value="ECO:0007669"/>
    <property type="project" value="TreeGrafter"/>
</dbReference>
<keyword evidence="3" id="KW-0413">Isomerase</keyword>
<comment type="similarity">
    <text evidence="1">Belongs to the terpene cyclase/mutase family.</text>
</comment>
<dbReference type="GO" id="GO:0000250">
    <property type="term" value="F:lanosterol synthase activity"/>
    <property type="evidence" value="ECO:0007669"/>
    <property type="project" value="TreeGrafter"/>
</dbReference>
<keyword evidence="2" id="KW-0677">Repeat</keyword>
<name>A0A367IT19_RHIAZ</name>
<feature type="domain" description="Squalene cyclase N-terminal" evidence="4">
    <location>
        <begin position="93"/>
        <end position="342"/>
    </location>
</feature>
<dbReference type="InterPro" id="IPR018333">
    <property type="entry name" value="Squalene_cyclase"/>
</dbReference>
<dbReference type="SUPFAM" id="SSF48239">
    <property type="entry name" value="Terpenoid cyclases/Protein prenyltransferases"/>
    <property type="match status" value="1"/>
</dbReference>
<dbReference type="Gene3D" id="6.20.120.20">
    <property type="match status" value="1"/>
</dbReference>
<dbReference type="PANTHER" id="PTHR11764">
    <property type="entry name" value="TERPENE CYCLASE/MUTASE FAMILY MEMBER"/>
    <property type="match status" value="1"/>
</dbReference>
<evidence type="ECO:0000256" key="1">
    <source>
        <dbReference type="ARBA" id="ARBA00009755"/>
    </source>
</evidence>
<sequence length="350" mass="40335">MGILPEDFPSAKLNLTTNPQFTDLTHWRLNVDEGSQIWQYLETEQERQARPQSICEKYHLGLPIVNRKQHHDVPELEKAKSPLEAARNGFEFYRRLQTEDGHWAGEYGGPMFLLPGLIIAHYVTRTPVHEPTRLEIIRYLLNKASKEDGGWGIHIEGVSTVFGTALNYVTLRILGLGPDHPAMVKARNTLHRHGGAAAIPAWGKFWLAVLGVYDWNGVNPIPPELWALPKFVPLYPGNWWVHCRYVYLSMGYIYGHRVTAPLTTFTQSLREELYVQPYDTINWDKQRNNVAEVDLYMPHTKIMDVVNYALTYYESFAKKFTALRDYGLKEAVEQIRMEDENTYYMGIGPV</sequence>
<dbReference type="GO" id="GO:0005811">
    <property type="term" value="C:lipid droplet"/>
    <property type="evidence" value="ECO:0007669"/>
    <property type="project" value="InterPro"/>
</dbReference>
<keyword evidence="6" id="KW-1185">Reference proteome</keyword>
<accession>A0A367IT19</accession>
<reference evidence="5 6" key="1">
    <citation type="journal article" date="2018" name="G3 (Bethesda)">
        <title>Phylogenetic and Phylogenomic Definition of Rhizopus Species.</title>
        <authorList>
            <person name="Gryganskyi A.P."/>
            <person name="Golan J."/>
            <person name="Dolatabadi S."/>
            <person name="Mondo S."/>
            <person name="Robb S."/>
            <person name="Idnurm A."/>
            <person name="Muszewska A."/>
            <person name="Steczkiewicz K."/>
            <person name="Masonjones S."/>
            <person name="Liao H.L."/>
            <person name="Gajdeczka M.T."/>
            <person name="Anike F."/>
            <person name="Vuek A."/>
            <person name="Anishchenko I.M."/>
            <person name="Voigt K."/>
            <person name="de Hoog G.S."/>
            <person name="Smith M.E."/>
            <person name="Heitman J."/>
            <person name="Vilgalys R."/>
            <person name="Stajich J.E."/>
        </authorList>
    </citation>
    <scope>NUCLEOTIDE SEQUENCE [LARGE SCALE GENOMIC DNA]</scope>
    <source>
        <strain evidence="5 6">CBS 357.93</strain>
    </source>
</reference>
<dbReference type="OrthoDB" id="21502at2759"/>
<dbReference type="STRING" id="86630.A0A367IT19"/>
<evidence type="ECO:0000259" key="4">
    <source>
        <dbReference type="Pfam" id="PF13249"/>
    </source>
</evidence>
<dbReference type="GO" id="GO:0016104">
    <property type="term" value="P:triterpenoid biosynthetic process"/>
    <property type="evidence" value="ECO:0007669"/>
    <property type="project" value="InterPro"/>
</dbReference>
<dbReference type="InterPro" id="IPR008930">
    <property type="entry name" value="Terpenoid_cyclase/PrenylTrfase"/>
</dbReference>